<evidence type="ECO:0000256" key="10">
    <source>
        <dbReference type="HAMAP-Rule" id="MF_00815"/>
    </source>
</evidence>
<evidence type="ECO:0000256" key="2">
    <source>
        <dbReference type="ARBA" id="ARBA00004170"/>
    </source>
</evidence>
<reference evidence="12 13" key="1">
    <citation type="submission" date="2024-08" db="EMBL/GenBank/DDBJ databases">
        <title>Whole-genome sequencing of halo(alkali)philic microorganisms from hypersaline lakes.</title>
        <authorList>
            <person name="Sorokin D.Y."/>
            <person name="Merkel A.Y."/>
            <person name="Messina E."/>
            <person name="Yakimov M."/>
        </authorList>
    </citation>
    <scope>NUCLEOTIDE SEQUENCE [LARGE SCALE GENOMIC DNA]</scope>
    <source>
        <strain evidence="12 13">AB-hyl4</strain>
    </source>
</reference>
<dbReference type="CDD" id="cd12151">
    <property type="entry name" value="F1-ATPase_gamma"/>
    <property type="match status" value="1"/>
</dbReference>
<dbReference type="Gene3D" id="3.40.1380.10">
    <property type="match status" value="1"/>
</dbReference>
<dbReference type="PANTHER" id="PTHR11693">
    <property type="entry name" value="ATP SYNTHASE GAMMA CHAIN"/>
    <property type="match status" value="1"/>
</dbReference>
<name>A0ABV4U628_9BACT</name>
<keyword evidence="7 10" id="KW-0472">Membrane</keyword>
<evidence type="ECO:0000313" key="13">
    <source>
        <dbReference type="Proteomes" id="UP001575105"/>
    </source>
</evidence>
<accession>A0ABV4U628</accession>
<dbReference type="Proteomes" id="UP001575105">
    <property type="component" value="Unassembled WGS sequence"/>
</dbReference>
<evidence type="ECO:0000256" key="5">
    <source>
        <dbReference type="ARBA" id="ARBA00022781"/>
    </source>
</evidence>
<keyword evidence="5 10" id="KW-0375">Hydrogen ion transport</keyword>
<evidence type="ECO:0000256" key="8">
    <source>
        <dbReference type="ARBA" id="ARBA00023196"/>
    </source>
</evidence>
<evidence type="ECO:0000256" key="4">
    <source>
        <dbReference type="ARBA" id="ARBA00022448"/>
    </source>
</evidence>
<dbReference type="Gene3D" id="1.10.287.80">
    <property type="entry name" value="ATP synthase, gamma subunit, helix hairpin domain"/>
    <property type="match status" value="2"/>
</dbReference>
<dbReference type="InterPro" id="IPR000131">
    <property type="entry name" value="ATP_synth_F1_gsu"/>
</dbReference>
<feature type="compositionally biased region" description="Polar residues" evidence="11">
    <location>
        <begin position="207"/>
        <end position="217"/>
    </location>
</feature>
<comment type="subunit">
    <text evidence="10">F-type ATPases have 2 components, CF(1) - the catalytic core - and CF(0) - the membrane proton channel. CF(1) has five subunits: alpha(3), beta(3), gamma(1), delta(1), epsilon(1). CF(0) has three main subunits: a, b and c.</text>
</comment>
<keyword evidence="8 10" id="KW-0139">CF(1)</keyword>
<feature type="region of interest" description="Disordered" evidence="11">
    <location>
        <begin position="195"/>
        <end position="218"/>
    </location>
</feature>
<dbReference type="HAMAP" id="MF_00815">
    <property type="entry name" value="ATP_synth_gamma_bact"/>
    <property type="match status" value="1"/>
</dbReference>
<dbReference type="PRINTS" id="PR00126">
    <property type="entry name" value="ATPASEGAMMA"/>
</dbReference>
<keyword evidence="9 10" id="KW-0066">ATP synthesis</keyword>
<gene>
    <name evidence="10 12" type="primary">atpG</name>
    <name evidence="12" type="ORF">ACERK3_11890</name>
</gene>
<keyword evidence="6 10" id="KW-0406">Ion transport</keyword>
<proteinExistence type="inferred from homology"/>
<evidence type="ECO:0000256" key="6">
    <source>
        <dbReference type="ARBA" id="ARBA00023065"/>
    </source>
</evidence>
<dbReference type="InterPro" id="IPR035968">
    <property type="entry name" value="ATP_synth_F1_ATPase_gsu"/>
</dbReference>
<organism evidence="12 13">
    <name type="scientific">Natronomicrosphaera hydrolytica</name>
    <dbReference type="NCBI Taxonomy" id="3242702"/>
    <lineage>
        <taxon>Bacteria</taxon>
        <taxon>Pseudomonadati</taxon>
        <taxon>Planctomycetota</taxon>
        <taxon>Phycisphaerae</taxon>
        <taxon>Phycisphaerales</taxon>
        <taxon>Phycisphaeraceae</taxon>
        <taxon>Natronomicrosphaera</taxon>
    </lineage>
</organism>
<keyword evidence="13" id="KW-1185">Reference proteome</keyword>
<protein>
    <recommendedName>
        <fullName evidence="10">ATP synthase gamma chain</fullName>
    </recommendedName>
    <alternativeName>
        <fullName evidence="10">ATP synthase F1 sector gamma subunit</fullName>
    </alternativeName>
    <alternativeName>
        <fullName evidence="10">F-ATPase gamma subunit</fullName>
    </alternativeName>
</protein>
<dbReference type="RefSeq" id="WP_425345903.1">
    <property type="nucleotide sequence ID" value="NZ_JBGUBD010000006.1"/>
</dbReference>
<comment type="caution">
    <text evidence="12">The sequence shown here is derived from an EMBL/GenBank/DDBJ whole genome shotgun (WGS) entry which is preliminary data.</text>
</comment>
<keyword evidence="4 10" id="KW-0813">Transport</keyword>
<dbReference type="EMBL" id="JBGUBD010000006">
    <property type="protein sequence ID" value="MFA9478986.1"/>
    <property type="molecule type" value="Genomic_DNA"/>
</dbReference>
<comment type="function">
    <text evidence="1 10">Produces ATP from ADP in the presence of a proton gradient across the membrane. The gamma chain is believed to be important in regulating ATPase activity and the flow of protons through the CF(0) complex.</text>
</comment>
<evidence type="ECO:0000256" key="3">
    <source>
        <dbReference type="ARBA" id="ARBA00007681"/>
    </source>
</evidence>
<evidence type="ECO:0000256" key="9">
    <source>
        <dbReference type="ARBA" id="ARBA00023310"/>
    </source>
</evidence>
<sequence>MAGKGREIKGRIKAVGNIQRITKTMQMIATARFQAMQKRATSAQAYTRKIAEIVGELSSSLGSEGSVAHPLLSPAEGASEKSLLLVITSSRGLCGAYNANMLRRSTQFIRERGIENLDIEAVGKKAVGFFKFTGVPLARFHSHFGETPKYEDVDALAERYMDAFTAGEYKSVHVAYTAFESMSRQTPRIIRLLPLESPTGDEGQPGTAATSGGSSRNIEYDFSPDPEQLLADLLPITVKTTLFQCFNEAVVSEQLARMVAMKAATDAAGKMKKSLQRSFNRARQNAITTELTEIIGGTAALE</sequence>
<keyword evidence="10" id="KW-1003">Cell membrane</keyword>
<evidence type="ECO:0000256" key="7">
    <source>
        <dbReference type="ARBA" id="ARBA00023136"/>
    </source>
</evidence>
<evidence type="ECO:0000313" key="12">
    <source>
        <dbReference type="EMBL" id="MFA9478986.1"/>
    </source>
</evidence>
<dbReference type="NCBIfam" id="TIGR01146">
    <property type="entry name" value="ATPsyn_F1gamma"/>
    <property type="match status" value="1"/>
</dbReference>
<dbReference type="SUPFAM" id="SSF52943">
    <property type="entry name" value="ATP synthase (F1-ATPase), gamma subunit"/>
    <property type="match status" value="1"/>
</dbReference>
<comment type="subcellular location">
    <subcellularLocation>
        <location evidence="10">Cell membrane</location>
        <topology evidence="10">Peripheral membrane protein</topology>
    </subcellularLocation>
    <subcellularLocation>
        <location evidence="2">Membrane</location>
        <topology evidence="2">Peripheral membrane protein</topology>
    </subcellularLocation>
</comment>
<evidence type="ECO:0000256" key="11">
    <source>
        <dbReference type="SAM" id="MobiDB-lite"/>
    </source>
</evidence>
<dbReference type="Pfam" id="PF00231">
    <property type="entry name" value="ATP-synt"/>
    <property type="match status" value="1"/>
</dbReference>
<evidence type="ECO:0000256" key="1">
    <source>
        <dbReference type="ARBA" id="ARBA00003456"/>
    </source>
</evidence>
<comment type="similarity">
    <text evidence="3 10">Belongs to the ATPase gamma chain family.</text>
</comment>
<dbReference type="PANTHER" id="PTHR11693:SF22">
    <property type="entry name" value="ATP SYNTHASE SUBUNIT GAMMA, MITOCHONDRIAL"/>
    <property type="match status" value="1"/>
</dbReference>